<protein>
    <submittedName>
        <fullName evidence="1">Uncharacterized protein</fullName>
    </submittedName>
</protein>
<dbReference type="EMBL" id="JAOYFB010000036">
    <property type="protein sequence ID" value="KAK4020048.1"/>
    <property type="molecule type" value="Genomic_DNA"/>
</dbReference>
<reference evidence="1 2" key="1">
    <citation type="journal article" date="2023" name="Nucleic Acids Res.">
        <title>The hologenome of Daphnia magna reveals possible DNA methylation and microbiome-mediated evolution of the host genome.</title>
        <authorList>
            <person name="Chaturvedi A."/>
            <person name="Li X."/>
            <person name="Dhandapani V."/>
            <person name="Marshall H."/>
            <person name="Kissane S."/>
            <person name="Cuenca-Cambronero M."/>
            <person name="Asole G."/>
            <person name="Calvet F."/>
            <person name="Ruiz-Romero M."/>
            <person name="Marangio P."/>
            <person name="Guigo R."/>
            <person name="Rago D."/>
            <person name="Mirbahai L."/>
            <person name="Eastwood N."/>
            <person name="Colbourne J.K."/>
            <person name="Zhou J."/>
            <person name="Mallon E."/>
            <person name="Orsini L."/>
        </authorList>
    </citation>
    <scope>NUCLEOTIDE SEQUENCE [LARGE SCALE GENOMIC DNA]</scope>
    <source>
        <strain evidence="1">LRV0_1</strain>
    </source>
</reference>
<keyword evidence="2" id="KW-1185">Reference proteome</keyword>
<dbReference type="Proteomes" id="UP001234178">
    <property type="component" value="Unassembled WGS sequence"/>
</dbReference>
<sequence>MGVGSNLELVVACSPSSAAPFGCCKLPGFTCVPLLIVALNISVQTALMNDVISVFLIRLLDVSLS</sequence>
<comment type="caution">
    <text evidence="1">The sequence shown here is derived from an EMBL/GenBank/DDBJ whole genome shotgun (WGS) entry which is preliminary data.</text>
</comment>
<name>A0ABR0A4Z9_9CRUS</name>
<accession>A0ABR0A4Z9</accession>
<evidence type="ECO:0000313" key="1">
    <source>
        <dbReference type="EMBL" id="KAK4020048.1"/>
    </source>
</evidence>
<organism evidence="1 2">
    <name type="scientific">Daphnia magna</name>
    <dbReference type="NCBI Taxonomy" id="35525"/>
    <lineage>
        <taxon>Eukaryota</taxon>
        <taxon>Metazoa</taxon>
        <taxon>Ecdysozoa</taxon>
        <taxon>Arthropoda</taxon>
        <taxon>Crustacea</taxon>
        <taxon>Branchiopoda</taxon>
        <taxon>Diplostraca</taxon>
        <taxon>Cladocera</taxon>
        <taxon>Anomopoda</taxon>
        <taxon>Daphniidae</taxon>
        <taxon>Daphnia</taxon>
    </lineage>
</organism>
<evidence type="ECO:0000313" key="2">
    <source>
        <dbReference type="Proteomes" id="UP001234178"/>
    </source>
</evidence>
<proteinExistence type="predicted"/>
<gene>
    <name evidence="1" type="ORF">OUZ56_002044</name>
</gene>